<proteinExistence type="predicted"/>
<dbReference type="AlphaFoldDB" id="A0A2M7XFL3"/>
<accession>A0A2M7XFL3</accession>
<evidence type="ECO:0000313" key="3">
    <source>
        <dbReference type="Proteomes" id="UP000231263"/>
    </source>
</evidence>
<dbReference type="Pfam" id="PF05552">
    <property type="entry name" value="MS_channel_1st_1"/>
    <property type="match status" value="2"/>
</dbReference>
<evidence type="ECO:0000256" key="1">
    <source>
        <dbReference type="SAM" id="Phobius"/>
    </source>
</evidence>
<feature type="transmembrane region" description="Helical" evidence="1">
    <location>
        <begin position="81"/>
        <end position="102"/>
    </location>
</feature>
<feature type="transmembrane region" description="Helical" evidence="1">
    <location>
        <begin position="15"/>
        <end position="43"/>
    </location>
</feature>
<feature type="transmembrane region" description="Helical" evidence="1">
    <location>
        <begin position="114"/>
        <end position="135"/>
    </location>
</feature>
<name>A0A2M7XFL3_9BACT</name>
<comment type="caution">
    <text evidence="2">The sequence shown here is derived from an EMBL/GenBank/DDBJ whole genome shotgun (WGS) entry which is preliminary data.</text>
</comment>
<sequence length="230" mass="25282">MPDSVEVLRTAFVDLWATIMLFLPKFAFATAVIIVGIVASNLLKKAVVRLVHMFKIDDLLERLEVKEIFHKAGVKLDIGEVLGFLVKWFVIVMFLIVAADAMQWTQITVFLGQVITYIPNVLIAIVILLVGLLLGNFVQDVIRSAMEVAQMKSANFLSGIGKWAIIVFSGMASLVQLGIAEALIQTLFTGFIAMLALAGGLAFGLGGKEHASKALDHLYQDLREKHKENE</sequence>
<dbReference type="Proteomes" id="UP000231263">
    <property type="component" value="Unassembled WGS sequence"/>
</dbReference>
<evidence type="ECO:0008006" key="4">
    <source>
        <dbReference type="Google" id="ProtNLM"/>
    </source>
</evidence>
<dbReference type="InterPro" id="IPR008910">
    <property type="entry name" value="MSC_TM_helix"/>
</dbReference>
<feature type="transmembrane region" description="Helical" evidence="1">
    <location>
        <begin position="183"/>
        <end position="205"/>
    </location>
</feature>
<reference evidence="3" key="1">
    <citation type="submission" date="2017-09" db="EMBL/GenBank/DDBJ databases">
        <title>Depth-based differentiation of microbial function through sediment-hosted aquifers and enrichment of novel symbionts in the deep terrestrial subsurface.</title>
        <authorList>
            <person name="Probst A.J."/>
            <person name="Ladd B."/>
            <person name="Jarett J.K."/>
            <person name="Geller-Mcgrath D.E."/>
            <person name="Sieber C.M.K."/>
            <person name="Emerson J.B."/>
            <person name="Anantharaman K."/>
            <person name="Thomas B.C."/>
            <person name="Malmstrom R."/>
            <person name="Stieglmeier M."/>
            <person name="Klingl A."/>
            <person name="Woyke T."/>
            <person name="Ryan C.M."/>
            <person name="Banfield J.F."/>
        </authorList>
    </citation>
    <scope>NUCLEOTIDE SEQUENCE [LARGE SCALE GENOMIC DNA]</scope>
</reference>
<gene>
    <name evidence="2" type="ORF">CO173_02690</name>
</gene>
<evidence type="ECO:0000313" key="2">
    <source>
        <dbReference type="EMBL" id="PJA46651.1"/>
    </source>
</evidence>
<feature type="transmembrane region" description="Helical" evidence="1">
    <location>
        <begin position="156"/>
        <end position="177"/>
    </location>
</feature>
<dbReference type="Gene3D" id="1.10.287.1260">
    <property type="match status" value="1"/>
</dbReference>
<organism evidence="2 3">
    <name type="scientific">Candidatus Uhrbacteria bacterium CG_4_9_14_3_um_filter_41_35</name>
    <dbReference type="NCBI Taxonomy" id="1975034"/>
    <lineage>
        <taxon>Bacteria</taxon>
        <taxon>Candidatus Uhriibacteriota</taxon>
    </lineage>
</organism>
<keyword evidence="1" id="KW-1133">Transmembrane helix</keyword>
<dbReference type="EMBL" id="PFWT01000009">
    <property type="protein sequence ID" value="PJA46651.1"/>
    <property type="molecule type" value="Genomic_DNA"/>
</dbReference>
<keyword evidence="1" id="KW-0472">Membrane</keyword>
<keyword evidence="1" id="KW-0812">Transmembrane</keyword>
<protein>
    <recommendedName>
        <fullName evidence="4">Small-conductance mechanosensitive ion channel</fullName>
    </recommendedName>
</protein>